<proteinExistence type="predicted"/>
<organism evidence="2 3">
    <name type="scientific">Methanogenium organophilum</name>
    <dbReference type="NCBI Taxonomy" id="2199"/>
    <lineage>
        <taxon>Archaea</taxon>
        <taxon>Methanobacteriati</taxon>
        <taxon>Methanobacteriota</taxon>
        <taxon>Stenosarchaea group</taxon>
        <taxon>Methanomicrobia</taxon>
        <taxon>Methanomicrobiales</taxon>
        <taxon>Methanomicrobiaceae</taxon>
        <taxon>Methanogenium</taxon>
    </lineage>
</organism>
<dbReference type="GeneID" id="76835686"/>
<dbReference type="PANTHER" id="PTHR43798">
    <property type="entry name" value="MONOACYLGLYCEROL LIPASE"/>
    <property type="match status" value="1"/>
</dbReference>
<protein>
    <submittedName>
        <fullName evidence="2">Alpha/beta hydrolase</fullName>
    </submittedName>
</protein>
<accession>A0A9X9S3Q2</accession>
<gene>
    <name evidence="2" type="ORF">OU421_11250</name>
</gene>
<reference evidence="2" key="1">
    <citation type="submission" date="2022-11" db="EMBL/GenBank/DDBJ databases">
        <title>Complete genome sequence of Methanogenium organophilum DSM 3596.</title>
        <authorList>
            <person name="Chen S.-C."/>
            <person name="Lai S.-J."/>
            <person name="You Y.-T."/>
        </authorList>
    </citation>
    <scope>NUCLEOTIDE SEQUENCE</scope>
    <source>
        <strain evidence="2">DSM 3596</strain>
    </source>
</reference>
<dbReference type="AlphaFoldDB" id="A0A9X9S3Q2"/>
<feature type="domain" description="AB hydrolase-1" evidence="1">
    <location>
        <begin position="58"/>
        <end position="281"/>
    </location>
</feature>
<dbReference type="InterPro" id="IPR000073">
    <property type="entry name" value="AB_hydrolase_1"/>
</dbReference>
<dbReference type="RefSeq" id="WP_268186188.1">
    <property type="nucleotide sequence ID" value="NZ_CP113361.1"/>
</dbReference>
<keyword evidence="3" id="KW-1185">Reference proteome</keyword>
<dbReference type="SUPFAM" id="SSF53474">
    <property type="entry name" value="alpha/beta-Hydrolases"/>
    <property type="match status" value="1"/>
</dbReference>
<keyword evidence="2" id="KW-0378">Hydrolase</keyword>
<dbReference type="Gene3D" id="3.40.50.1820">
    <property type="entry name" value="alpha/beta hydrolase"/>
    <property type="match status" value="1"/>
</dbReference>
<evidence type="ECO:0000259" key="1">
    <source>
        <dbReference type="Pfam" id="PF12697"/>
    </source>
</evidence>
<dbReference type="GO" id="GO:0016787">
    <property type="term" value="F:hydrolase activity"/>
    <property type="evidence" value="ECO:0007669"/>
    <property type="project" value="UniProtKB-KW"/>
</dbReference>
<dbReference type="InterPro" id="IPR029058">
    <property type="entry name" value="AB_hydrolase_fold"/>
</dbReference>
<evidence type="ECO:0000313" key="3">
    <source>
        <dbReference type="Proteomes" id="UP001163096"/>
    </source>
</evidence>
<dbReference type="Proteomes" id="UP001163096">
    <property type="component" value="Chromosome"/>
</dbReference>
<dbReference type="EMBL" id="CP113361">
    <property type="protein sequence ID" value="WAI00981.1"/>
    <property type="molecule type" value="Genomic_DNA"/>
</dbReference>
<name>A0A9X9S3Q2_METOG</name>
<dbReference type="KEGG" id="mou:OU421_11250"/>
<sequence length="289" mass="32192">MSSQLSSFKSPKGEAEYQLTYDAVLKLWPVPFEEIDIITSFGTTHVIASGSKGSPSLLVLHACGVSSTMWFPNISALSSAYRVYAVDIIGEPGKSHQSRLLRDREDCANWLGEVMKGLGLKRTNIAGLSYGGWHTLNFSLFFPDKVNKIVALAPGASILPFSWLVLLMLRLLPYVPFKPNPFKSFFNKGFHPNELFSRQFASGIKHFRYADPQESIFTNVFSEAELSRINVPTLFIVGENEIIYDPIAATEKVNRLIPNAETKLVPNASHLVSMEQPALVNNHILTFLE</sequence>
<evidence type="ECO:0000313" key="2">
    <source>
        <dbReference type="EMBL" id="WAI00981.1"/>
    </source>
</evidence>
<dbReference type="InterPro" id="IPR050266">
    <property type="entry name" value="AB_hydrolase_sf"/>
</dbReference>
<dbReference type="Pfam" id="PF12697">
    <property type="entry name" value="Abhydrolase_6"/>
    <property type="match status" value="1"/>
</dbReference>